<organism evidence="5 6">
    <name type="scientific">Aliikangiella coralliicola</name>
    <dbReference type="NCBI Taxonomy" id="2592383"/>
    <lineage>
        <taxon>Bacteria</taxon>
        <taxon>Pseudomonadati</taxon>
        <taxon>Pseudomonadota</taxon>
        <taxon>Gammaproteobacteria</taxon>
        <taxon>Oceanospirillales</taxon>
        <taxon>Pleioneaceae</taxon>
        <taxon>Aliikangiella</taxon>
    </lineage>
</organism>
<dbReference type="SUPFAM" id="SSF47336">
    <property type="entry name" value="ACP-like"/>
    <property type="match status" value="1"/>
</dbReference>
<evidence type="ECO:0000256" key="3">
    <source>
        <dbReference type="HAMAP-Rule" id="MF_01217"/>
    </source>
</evidence>
<keyword evidence="6" id="KW-1185">Reference proteome</keyword>
<comment type="similarity">
    <text evidence="3">Belongs to the acyl carrier protein (ACP) family.</text>
</comment>
<sequence length="82" mass="9436">MKDKKEILEQLTSILVEEFEIEKEEITLEANLYQELDLDSIDTVDLVIKLQEITGKKIQPETFKSVRTVNDVVDAVDQLINS</sequence>
<dbReference type="RefSeq" id="WP_142893525.1">
    <property type="nucleotide sequence ID" value="NZ_ML660163.1"/>
</dbReference>
<accession>A0A545UEF6</accession>
<dbReference type="InterPro" id="IPR009081">
    <property type="entry name" value="PP-bd_ACP"/>
</dbReference>
<gene>
    <name evidence="3" type="primary">acpP</name>
    <name evidence="5" type="ORF">FLL46_10825</name>
</gene>
<comment type="pathway">
    <text evidence="3">Lipid metabolism; fatty acid biosynthesis.</text>
</comment>
<comment type="function">
    <text evidence="3">Carrier of the growing fatty acid chain in fatty acid biosynthesis.</text>
</comment>
<dbReference type="OrthoDB" id="3392378at2"/>
<keyword evidence="2 3" id="KW-0597">Phosphoprotein</keyword>
<evidence type="ECO:0000256" key="2">
    <source>
        <dbReference type="ARBA" id="ARBA00022553"/>
    </source>
</evidence>
<keyword evidence="3" id="KW-0444">Lipid biosynthesis</keyword>
<dbReference type="NCBIfam" id="NF003757">
    <property type="entry name" value="PRK05350.1"/>
    <property type="match status" value="1"/>
</dbReference>
<dbReference type="Gene3D" id="1.10.1200.10">
    <property type="entry name" value="ACP-like"/>
    <property type="match status" value="1"/>
</dbReference>
<feature type="modified residue" description="O-(pantetheine 4'-phosphoryl)serine" evidence="3">
    <location>
        <position position="40"/>
    </location>
</feature>
<dbReference type="GO" id="GO:0000036">
    <property type="term" value="F:acyl carrier activity"/>
    <property type="evidence" value="ECO:0007669"/>
    <property type="project" value="UniProtKB-UniRule"/>
</dbReference>
<dbReference type="UniPathway" id="UPA00094"/>
<comment type="subcellular location">
    <subcellularLocation>
        <location evidence="3">Cytoplasm</location>
    </subcellularLocation>
</comment>
<keyword evidence="3" id="KW-0443">Lipid metabolism</keyword>
<evidence type="ECO:0000259" key="4">
    <source>
        <dbReference type="PROSITE" id="PS50075"/>
    </source>
</evidence>
<keyword evidence="3" id="KW-0275">Fatty acid biosynthesis</keyword>
<comment type="PTM">
    <text evidence="3">4'-phosphopantetheine is transferred from CoA to a specific serine of apo-ACP by AcpS. This modification is essential for activity because fatty acids are bound in thioester linkage to the sulfhydryl of the prosthetic group.</text>
</comment>
<keyword evidence="3" id="KW-0276">Fatty acid metabolism</keyword>
<dbReference type="EMBL" id="VIKS01000006">
    <property type="protein sequence ID" value="TQV87864.1"/>
    <property type="molecule type" value="Genomic_DNA"/>
</dbReference>
<evidence type="ECO:0000313" key="5">
    <source>
        <dbReference type="EMBL" id="TQV87864.1"/>
    </source>
</evidence>
<evidence type="ECO:0000313" key="6">
    <source>
        <dbReference type="Proteomes" id="UP000315439"/>
    </source>
</evidence>
<evidence type="ECO:0000256" key="1">
    <source>
        <dbReference type="ARBA" id="ARBA00022450"/>
    </source>
</evidence>
<dbReference type="GO" id="GO:0005737">
    <property type="term" value="C:cytoplasm"/>
    <property type="evidence" value="ECO:0007669"/>
    <property type="project" value="UniProtKB-SubCell"/>
</dbReference>
<name>A0A545UEF6_9GAMM</name>
<feature type="domain" description="Carrier" evidence="4">
    <location>
        <begin position="2"/>
        <end position="80"/>
    </location>
</feature>
<dbReference type="PROSITE" id="PS50075">
    <property type="entry name" value="CARRIER"/>
    <property type="match status" value="1"/>
</dbReference>
<dbReference type="InterPro" id="IPR003231">
    <property type="entry name" value="ACP"/>
</dbReference>
<keyword evidence="3" id="KW-0963">Cytoplasm</keyword>
<dbReference type="HAMAP" id="MF_01217">
    <property type="entry name" value="Acyl_carrier"/>
    <property type="match status" value="1"/>
</dbReference>
<dbReference type="InterPro" id="IPR036736">
    <property type="entry name" value="ACP-like_sf"/>
</dbReference>
<comment type="caution">
    <text evidence="5">The sequence shown here is derived from an EMBL/GenBank/DDBJ whole genome shotgun (WGS) entry which is preliminary data.</text>
</comment>
<reference evidence="5 6" key="1">
    <citation type="submission" date="2019-07" db="EMBL/GenBank/DDBJ databases">
        <title>Draft genome for Aliikangiella sp. M105.</title>
        <authorList>
            <person name="Wang G."/>
        </authorList>
    </citation>
    <scope>NUCLEOTIDE SEQUENCE [LARGE SCALE GENOMIC DNA]</scope>
    <source>
        <strain evidence="5 6">M105</strain>
    </source>
</reference>
<dbReference type="Pfam" id="PF00550">
    <property type="entry name" value="PP-binding"/>
    <property type="match status" value="1"/>
</dbReference>
<keyword evidence="1 3" id="KW-0596">Phosphopantetheine</keyword>
<proteinExistence type="inferred from homology"/>
<dbReference type="AlphaFoldDB" id="A0A545UEF6"/>
<protein>
    <recommendedName>
        <fullName evidence="3">Acyl carrier protein</fullName>
        <shortName evidence="3">ACP</shortName>
    </recommendedName>
</protein>
<dbReference type="Proteomes" id="UP000315439">
    <property type="component" value="Unassembled WGS sequence"/>
</dbReference>